<feature type="transmembrane region" description="Helical" evidence="1">
    <location>
        <begin position="37"/>
        <end position="62"/>
    </location>
</feature>
<keyword evidence="3" id="KW-1185">Reference proteome</keyword>
<organism evidence="2 3">
    <name type="scientific">Flagellimonas marina</name>
    <dbReference type="NCBI Taxonomy" id="1775168"/>
    <lineage>
        <taxon>Bacteria</taxon>
        <taxon>Pseudomonadati</taxon>
        <taxon>Bacteroidota</taxon>
        <taxon>Flavobacteriia</taxon>
        <taxon>Flavobacteriales</taxon>
        <taxon>Flavobacteriaceae</taxon>
        <taxon>Flagellimonas</taxon>
    </lineage>
</organism>
<keyword evidence="1" id="KW-1133">Transmembrane helix</keyword>
<evidence type="ECO:0000256" key="1">
    <source>
        <dbReference type="SAM" id="Phobius"/>
    </source>
</evidence>
<accession>A0ABV8PGV5</accession>
<feature type="transmembrane region" description="Helical" evidence="1">
    <location>
        <begin position="7"/>
        <end position="25"/>
    </location>
</feature>
<sequence length="69" mass="8119">MRKLSTTQKVILGMGIVGTIIGFYGKWNGWAYDDYFVFFYTGITMTWIVFLPSNKSCCFPFWKKKTQKQ</sequence>
<protein>
    <submittedName>
        <fullName evidence="2">Uncharacterized protein</fullName>
    </submittedName>
</protein>
<evidence type="ECO:0000313" key="3">
    <source>
        <dbReference type="Proteomes" id="UP001595841"/>
    </source>
</evidence>
<comment type="caution">
    <text evidence="2">The sequence shown here is derived from an EMBL/GenBank/DDBJ whole genome shotgun (WGS) entry which is preliminary data.</text>
</comment>
<keyword evidence="1" id="KW-0472">Membrane</keyword>
<name>A0ABV8PGV5_9FLAO</name>
<dbReference type="EMBL" id="JBHSCL010000004">
    <property type="protein sequence ID" value="MFC4219247.1"/>
    <property type="molecule type" value="Genomic_DNA"/>
</dbReference>
<dbReference type="RefSeq" id="WP_379762661.1">
    <property type="nucleotide sequence ID" value="NZ_JBHSCL010000004.1"/>
</dbReference>
<reference evidence="3" key="1">
    <citation type="journal article" date="2019" name="Int. J. Syst. Evol. Microbiol.">
        <title>The Global Catalogue of Microorganisms (GCM) 10K type strain sequencing project: providing services to taxonomists for standard genome sequencing and annotation.</title>
        <authorList>
            <consortium name="The Broad Institute Genomics Platform"/>
            <consortium name="The Broad Institute Genome Sequencing Center for Infectious Disease"/>
            <person name="Wu L."/>
            <person name="Ma J."/>
        </authorList>
    </citation>
    <scope>NUCLEOTIDE SEQUENCE [LARGE SCALE GENOMIC DNA]</scope>
    <source>
        <strain evidence="3">CGMCC 1.15774</strain>
    </source>
</reference>
<dbReference type="Proteomes" id="UP001595841">
    <property type="component" value="Unassembled WGS sequence"/>
</dbReference>
<gene>
    <name evidence="2" type="ORF">ACFOWS_03845</name>
</gene>
<proteinExistence type="predicted"/>
<keyword evidence="1" id="KW-0812">Transmembrane</keyword>
<evidence type="ECO:0000313" key="2">
    <source>
        <dbReference type="EMBL" id="MFC4219247.1"/>
    </source>
</evidence>